<comment type="caution">
    <text evidence="1">The sequence shown here is derived from an EMBL/GenBank/DDBJ whole genome shotgun (WGS) entry which is preliminary data.</text>
</comment>
<dbReference type="Proteomes" id="UP001058974">
    <property type="component" value="Chromosome 4"/>
</dbReference>
<keyword evidence="2" id="KW-1185">Reference proteome</keyword>
<name>A0A9D4XFP4_PEA</name>
<proteinExistence type="predicted"/>
<organism evidence="1 2">
    <name type="scientific">Pisum sativum</name>
    <name type="common">Garden pea</name>
    <name type="synonym">Lathyrus oleraceus</name>
    <dbReference type="NCBI Taxonomy" id="3888"/>
    <lineage>
        <taxon>Eukaryota</taxon>
        <taxon>Viridiplantae</taxon>
        <taxon>Streptophyta</taxon>
        <taxon>Embryophyta</taxon>
        <taxon>Tracheophyta</taxon>
        <taxon>Spermatophyta</taxon>
        <taxon>Magnoliopsida</taxon>
        <taxon>eudicotyledons</taxon>
        <taxon>Gunneridae</taxon>
        <taxon>Pentapetalae</taxon>
        <taxon>rosids</taxon>
        <taxon>fabids</taxon>
        <taxon>Fabales</taxon>
        <taxon>Fabaceae</taxon>
        <taxon>Papilionoideae</taxon>
        <taxon>50 kb inversion clade</taxon>
        <taxon>NPAAA clade</taxon>
        <taxon>Hologalegina</taxon>
        <taxon>IRL clade</taxon>
        <taxon>Fabeae</taxon>
        <taxon>Lathyrus</taxon>
    </lineage>
</organism>
<evidence type="ECO:0000313" key="1">
    <source>
        <dbReference type="EMBL" id="KAI5420328.1"/>
    </source>
</evidence>
<dbReference type="AlphaFoldDB" id="A0A9D4XFP4"/>
<accession>A0A9D4XFP4</accession>
<protein>
    <submittedName>
        <fullName evidence="1">Uncharacterized protein</fullName>
    </submittedName>
</protein>
<gene>
    <name evidence="1" type="ORF">KIW84_044205</name>
</gene>
<sequence>MLVKNTMRHKEGRRYRIRDSNREQRVGAFEQDSMDDVDQDPQMRILGSMRTLQGLYYEKIVGSSSSSFADIVTIGERIENGLKIGKIASVDSQTVVKKSHGFVKKKEVEASVVMANVYPRVQAHMAHVPYYPYPYIASTQYQQPAY</sequence>
<dbReference type="Gramene" id="Psat04G0420500-T1">
    <property type="protein sequence ID" value="KAI5420328.1"/>
    <property type="gene ID" value="KIW84_044205"/>
</dbReference>
<evidence type="ECO:0000313" key="2">
    <source>
        <dbReference type="Proteomes" id="UP001058974"/>
    </source>
</evidence>
<reference evidence="1 2" key="1">
    <citation type="journal article" date="2022" name="Nat. Genet.">
        <title>Improved pea reference genome and pan-genome highlight genomic features and evolutionary characteristics.</title>
        <authorList>
            <person name="Yang T."/>
            <person name="Liu R."/>
            <person name="Luo Y."/>
            <person name="Hu S."/>
            <person name="Wang D."/>
            <person name="Wang C."/>
            <person name="Pandey M.K."/>
            <person name="Ge S."/>
            <person name="Xu Q."/>
            <person name="Li N."/>
            <person name="Li G."/>
            <person name="Huang Y."/>
            <person name="Saxena R.K."/>
            <person name="Ji Y."/>
            <person name="Li M."/>
            <person name="Yan X."/>
            <person name="He Y."/>
            <person name="Liu Y."/>
            <person name="Wang X."/>
            <person name="Xiang C."/>
            <person name="Varshney R.K."/>
            <person name="Ding H."/>
            <person name="Gao S."/>
            <person name="Zong X."/>
        </authorList>
    </citation>
    <scope>NUCLEOTIDE SEQUENCE [LARGE SCALE GENOMIC DNA]</scope>
    <source>
        <strain evidence="1 2">cv. Zhongwan 6</strain>
    </source>
</reference>
<dbReference type="EMBL" id="JAMSHJ010000004">
    <property type="protein sequence ID" value="KAI5420328.1"/>
    <property type="molecule type" value="Genomic_DNA"/>
</dbReference>